<dbReference type="InterPro" id="IPR012910">
    <property type="entry name" value="Plug_dom"/>
</dbReference>
<dbReference type="InterPro" id="IPR036942">
    <property type="entry name" value="Beta-barrel_TonB_sf"/>
</dbReference>
<dbReference type="AlphaFoldDB" id="A0A418NCN7"/>
<feature type="domain" description="TonB-dependent receptor plug" evidence="7">
    <location>
        <begin position="68"/>
        <end position="171"/>
    </location>
</feature>
<name>A0A418NCN7_9SPHN</name>
<organism evidence="8 9">
    <name type="scientific">Pelagerythrobacter aerophilus</name>
    <dbReference type="NCBI Taxonomy" id="2306995"/>
    <lineage>
        <taxon>Bacteria</taxon>
        <taxon>Pseudomonadati</taxon>
        <taxon>Pseudomonadota</taxon>
        <taxon>Alphaproteobacteria</taxon>
        <taxon>Sphingomonadales</taxon>
        <taxon>Erythrobacteraceae</taxon>
        <taxon>Pelagerythrobacter</taxon>
    </lineage>
</organism>
<dbReference type="Gene3D" id="2.170.130.10">
    <property type="entry name" value="TonB-dependent receptor, plug domain"/>
    <property type="match status" value="1"/>
</dbReference>
<dbReference type="PANTHER" id="PTHR40980:SF3">
    <property type="entry name" value="TONB-DEPENDENT RECEPTOR-LIKE BETA-BARREL DOMAIN-CONTAINING PROTEIN"/>
    <property type="match status" value="1"/>
</dbReference>
<dbReference type="SUPFAM" id="SSF56935">
    <property type="entry name" value="Porins"/>
    <property type="match status" value="1"/>
</dbReference>
<proteinExistence type="inferred from homology"/>
<dbReference type="Gene3D" id="2.40.170.20">
    <property type="entry name" value="TonB-dependent receptor, beta-barrel domain"/>
    <property type="match status" value="1"/>
</dbReference>
<comment type="caution">
    <text evidence="8">The sequence shown here is derived from an EMBL/GenBank/DDBJ whole genome shotgun (WGS) entry which is preliminary data.</text>
</comment>
<keyword evidence="5" id="KW-0732">Signal</keyword>
<dbReference type="Pfam" id="PF07715">
    <property type="entry name" value="Plug"/>
    <property type="match status" value="1"/>
</dbReference>
<keyword evidence="2 4" id="KW-0472">Membrane</keyword>
<dbReference type="RefSeq" id="WP_119514457.1">
    <property type="nucleotide sequence ID" value="NZ_QXFK01000019.1"/>
</dbReference>
<evidence type="ECO:0000259" key="6">
    <source>
        <dbReference type="Pfam" id="PF00593"/>
    </source>
</evidence>
<dbReference type="CDD" id="cd01347">
    <property type="entry name" value="ligand_gated_channel"/>
    <property type="match status" value="1"/>
</dbReference>
<keyword evidence="9" id="KW-1185">Reference proteome</keyword>
<evidence type="ECO:0000256" key="1">
    <source>
        <dbReference type="ARBA" id="ARBA00004442"/>
    </source>
</evidence>
<dbReference type="InterPro" id="IPR010104">
    <property type="entry name" value="TonB_rcpt_bac"/>
</dbReference>
<evidence type="ECO:0000256" key="4">
    <source>
        <dbReference type="RuleBase" id="RU003357"/>
    </source>
</evidence>
<reference evidence="8 9" key="1">
    <citation type="submission" date="2018-08" db="EMBL/GenBank/DDBJ databases">
        <title>Altererythrobacter sp.Ery1 and Ery12, the genome sequencing of novel strains in genus Alterythrobacter.</title>
        <authorList>
            <person name="Cheng H."/>
            <person name="Wu Y.-H."/>
            <person name="Fang C."/>
            <person name="Xu X.-W."/>
        </authorList>
    </citation>
    <scope>NUCLEOTIDE SEQUENCE [LARGE SCALE GENOMIC DNA]</scope>
    <source>
        <strain evidence="8 9">Ery1</strain>
    </source>
</reference>
<dbReference type="Proteomes" id="UP000285092">
    <property type="component" value="Unassembled WGS sequence"/>
</dbReference>
<accession>A0A418NCN7</accession>
<dbReference type="InterPro" id="IPR000531">
    <property type="entry name" value="Beta-barrel_TonB"/>
</dbReference>
<feature type="chain" id="PRO_5019079322" evidence="5">
    <location>
        <begin position="31"/>
        <end position="918"/>
    </location>
</feature>
<gene>
    <name evidence="8" type="ORF">D2V04_14615</name>
</gene>
<protein>
    <submittedName>
        <fullName evidence="8">TonB-dependent receptor</fullName>
    </submittedName>
</protein>
<dbReference type="GO" id="GO:0009279">
    <property type="term" value="C:cell outer membrane"/>
    <property type="evidence" value="ECO:0007669"/>
    <property type="project" value="UniProtKB-SubCell"/>
</dbReference>
<feature type="domain" description="TonB-dependent receptor-like beta-barrel" evidence="6">
    <location>
        <begin position="550"/>
        <end position="884"/>
    </location>
</feature>
<evidence type="ECO:0000313" key="8">
    <source>
        <dbReference type="EMBL" id="RIV75531.1"/>
    </source>
</evidence>
<dbReference type="EMBL" id="QXFK01000019">
    <property type="protein sequence ID" value="RIV75531.1"/>
    <property type="molecule type" value="Genomic_DNA"/>
</dbReference>
<keyword evidence="3" id="KW-0998">Cell outer membrane</keyword>
<evidence type="ECO:0000256" key="5">
    <source>
        <dbReference type="SAM" id="SignalP"/>
    </source>
</evidence>
<dbReference type="OrthoDB" id="5476657at2"/>
<keyword evidence="4" id="KW-0798">TonB box</keyword>
<evidence type="ECO:0000259" key="7">
    <source>
        <dbReference type="Pfam" id="PF07715"/>
    </source>
</evidence>
<feature type="signal peptide" evidence="5">
    <location>
        <begin position="1"/>
        <end position="30"/>
    </location>
</feature>
<dbReference type="NCBIfam" id="TIGR01782">
    <property type="entry name" value="TonB-Xanth-Caul"/>
    <property type="match status" value="1"/>
</dbReference>
<keyword evidence="8" id="KW-0675">Receptor</keyword>
<dbReference type="InterPro" id="IPR037066">
    <property type="entry name" value="Plug_dom_sf"/>
</dbReference>
<evidence type="ECO:0000256" key="2">
    <source>
        <dbReference type="ARBA" id="ARBA00023136"/>
    </source>
</evidence>
<evidence type="ECO:0000256" key="3">
    <source>
        <dbReference type="ARBA" id="ARBA00023237"/>
    </source>
</evidence>
<sequence>MTSFIDMRKLLLGGTAMFALTAAGAAPAFAQDDAATQEQGEQAEDQAAGDVIVVSGYRAALAESIATKREMDVIVESISAEDIGKLPDNSIAEAIARLPGLTAQRIDGRAQVISIRGLAPDFSTTLLNGREQVTTGDNRGIEFDQYPSELIGRVDVYKTPHSGLIGQGLSGTVDLRTIRPLEYGRRALSVSARGEKVSLGELNSGSTDTGYRVSATYIDQFANDTIGVMLGAAHMVSPSQIERYNSWGYPTLGDGGPFVIGGSKPYVQSNELTRTGVIGSIEFQPSSNFNTRIDAYYSKFKDEQILRGIELPLLWGGLALQPGYTVEDGLVTEGTFAGAKGIVRNDANTRDSDLYSLGWNAEYETGRWTLIGDVSYSRVDRKDTILETYAGTSRGAGSGPYDTIGFTFDPEGFYRFDTGLDYSDPGLIQLTSPQGWGGDIVPGGQDGYLNMPSIKDELTAFRGSANYALGGGIDSIEVGANFTMRSKSYTPDEFFLSLAANVADPDHNTSVPIPQDALLDPTELAYLGIPGMVAYDPIKLIDSGIYDLIRDSNNDVGVKGWSVNEDVLTGWVKANIDQPVGDNGSLTGNIGLQVVYTDQSSEGFANGNIAVNEGSKYTELLPSMNLSFRFDDANVLRFGLARTLARPRMEQMKASFNFNTTDAFYNSTDPTNAFFSGEGGNPHVRPWIADSVDISYEHYFSPEAYVAVAGFYKYLETYIYKQNILYDFTGFDYTPPPGAGPEPGTFLGRVNAPANGSGGTIYGLELSGTLPFNLFTGALDGFGVVGSYSYTESSIQPDPNNPSQPLPGLSKHVANGTVYFEKSGFSARASVRHRSKFLAEVVGFGVSRVNRTAKGETIIDAQIGYEFQDGPLEGLGILLQGQNLTDEPFITYENGDLRRVIDYQRYGRRYLLGLSYKF</sequence>
<dbReference type="PANTHER" id="PTHR40980">
    <property type="entry name" value="PLUG DOMAIN-CONTAINING PROTEIN"/>
    <property type="match status" value="1"/>
</dbReference>
<evidence type="ECO:0000313" key="9">
    <source>
        <dbReference type="Proteomes" id="UP000285092"/>
    </source>
</evidence>
<dbReference type="Pfam" id="PF00593">
    <property type="entry name" value="TonB_dep_Rec_b-barrel"/>
    <property type="match status" value="1"/>
</dbReference>
<comment type="similarity">
    <text evidence="4">Belongs to the TonB-dependent receptor family.</text>
</comment>
<comment type="subcellular location">
    <subcellularLocation>
        <location evidence="1 4">Cell outer membrane</location>
    </subcellularLocation>
</comment>